<dbReference type="OrthoDB" id="416741at2759"/>
<evidence type="ECO:0000313" key="14">
    <source>
        <dbReference type="EMBL" id="KAH3816690.1"/>
    </source>
</evidence>
<reference evidence="14" key="1">
    <citation type="journal article" date="2019" name="bioRxiv">
        <title>The Genome of the Zebra Mussel, Dreissena polymorpha: A Resource for Invasive Species Research.</title>
        <authorList>
            <person name="McCartney M.A."/>
            <person name="Auch B."/>
            <person name="Kono T."/>
            <person name="Mallez S."/>
            <person name="Zhang Y."/>
            <person name="Obille A."/>
            <person name="Becker A."/>
            <person name="Abrahante J.E."/>
            <person name="Garbe J."/>
            <person name="Badalamenti J.P."/>
            <person name="Herman A."/>
            <person name="Mangelson H."/>
            <person name="Liachko I."/>
            <person name="Sullivan S."/>
            <person name="Sone E.D."/>
            <person name="Koren S."/>
            <person name="Silverstein K.A.T."/>
            <person name="Beckman K.B."/>
            <person name="Gohl D.M."/>
        </authorList>
    </citation>
    <scope>NUCLEOTIDE SEQUENCE</scope>
    <source>
        <strain evidence="14">Duluth1</strain>
        <tissue evidence="14">Whole animal</tissue>
    </source>
</reference>
<evidence type="ECO:0000256" key="7">
    <source>
        <dbReference type="ARBA" id="ARBA00022806"/>
    </source>
</evidence>
<reference evidence="14" key="2">
    <citation type="submission" date="2020-11" db="EMBL/GenBank/DDBJ databases">
        <authorList>
            <person name="McCartney M.A."/>
            <person name="Auch B."/>
            <person name="Kono T."/>
            <person name="Mallez S."/>
            <person name="Becker A."/>
            <person name="Gohl D.M."/>
            <person name="Silverstein K.A.T."/>
            <person name="Koren S."/>
            <person name="Bechman K.B."/>
            <person name="Herman A."/>
            <person name="Abrahante J.E."/>
            <person name="Garbe J."/>
        </authorList>
    </citation>
    <scope>NUCLEOTIDE SEQUENCE</scope>
    <source>
        <strain evidence="14">Duluth1</strain>
        <tissue evidence="14">Whole animal</tissue>
    </source>
</reference>
<dbReference type="SMART" id="SM00490">
    <property type="entry name" value="HELICc"/>
    <property type="match status" value="1"/>
</dbReference>
<dbReference type="PROSITE" id="PS51194">
    <property type="entry name" value="HELICASE_CTER"/>
    <property type="match status" value="1"/>
</dbReference>
<dbReference type="GO" id="GO:0051607">
    <property type="term" value="P:defense response to virus"/>
    <property type="evidence" value="ECO:0007669"/>
    <property type="project" value="UniProtKB-KW"/>
</dbReference>
<gene>
    <name evidence="14" type="ORF">DPMN_118211</name>
</gene>
<dbReference type="EMBL" id="JAIWYP010000005">
    <property type="protein sequence ID" value="KAH3816690.1"/>
    <property type="molecule type" value="Genomic_DNA"/>
</dbReference>
<keyword evidence="6" id="KW-0378">Hydrolase</keyword>
<feature type="domain" description="Helicase C-terminal" evidence="12">
    <location>
        <begin position="99"/>
        <end position="282"/>
    </location>
</feature>
<evidence type="ECO:0000256" key="10">
    <source>
        <dbReference type="ARBA" id="ARBA00022884"/>
    </source>
</evidence>
<organism evidence="14 15">
    <name type="scientific">Dreissena polymorpha</name>
    <name type="common">Zebra mussel</name>
    <name type="synonym">Mytilus polymorpha</name>
    <dbReference type="NCBI Taxonomy" id="45954"/>
    <lineage>
        <taxon>Eukaryota</taxon>
        <taxon>Metazoa</taxon>
        <taxon>Spiralia</taxon>
        <taxon>Lophotrochozoa</taxon>
        <taxon>Mollusca</taxon>
        <taxon>Bivalvia</taxon>
        <taxon>Autobranchia</taxon>
        <taxon>Heteroconchia</taxon>
        <taxon>Euheterodonta</taxon>
        <taxon>Imparidentia</taxon>
        <taxon>Neoheterodontei</taxon>
        <taxon>Myida</taxon>
        <taxon>Dreissenoidea</taxon>
        <taxon>Dreissenidae</taxon>
        <taxon>Dreissena</taxon>
    </lineage>
</organism>
<evidence type="ECO:0000256" key="9">
    <source>
        <dbReference type="ARBA" id="ARBA00022840"/>
    </source>
</evidence>
<keyword evidence="7" id="KW-0347">Helicase</keyword>
<sequence>MIDLLLENRPAGRDTQAYNNWTADLEKRAQLSSVHDPQMSRDISACAVYLNVYNSAIEVSNLLQITDVARYLAERHSRGAEGHNKHSKMEKKLFDKLKDVQKNLIKLRNDKDAANPNVQTVSERLQTMILEKGDASRAIVFVKARASCHALAQFLETDLRRIGARVSPFYGQQTKLADEGMTESAQNEILQTFRDGYFKVMVSTSVGTEGIDVPDCNIVINYNYSGNEITMIQMKGRSRKKGATITVMGDDKLLEQEEINAYKANMMYKAIEELNKSDLRIGQKVKNFQADEMQKHRTKIEYEKAKTSRRSLVDLEIMCRHCSAFACLVSNVRKIGKHHFVVDKDFPSKVTTMPHKNPKKYDQFDKKLKMNCKKCPWEWGVVSDRDGFYYYTLKLTSFKMKNTLTGVISQYKQWLDVPYEVPEIGLDDIPKLYQNETEASVSGQ</sequence>
<dbReference type="InterPro" id="IPR051363">
    <property type="entry name" value="RLR_Helicase"/>
</dbReference>
<dbReference type="GO" id="GO:0003724">
    <property type="term" value="F:RNA helicase activity"/>
    <property type="evidence" value="ECO:0007669"/>
    <property type="project" value="UniProtKB-EC"/>
</dbReference>
<keyword evidence="5" id="KW-0547">Nucleotide-binding</keyword>
<dbReference type="InterPro" id="IPR041204">
    <property type="entry name" value="RIG-I-like_C"/>
</dbReference>
<dbReference type="GO" id="GO:0003723">
    <property type="term" value="F:RNA binding"/>
    <property type="evidence" value="ECO:0007669"/>
    <property type="project" value="UniProtKB-KW"/>
</dbReference>
<dbReference type="Proteomes" id="UP000828390">
    <property type="component" value="Unassembled WGS sequence"/>
</dbReference>
<dbReference type="PROSITE" id="PS51789">
    <property type="entry name" value="RLR_CTR"/>
    <property type="match status" value="1"/>
</dbReference>
<evidence type="ECO:0000259" key="13">
    <source>
        <dbReference type="PROSITE" id="PS51789"/>
    </source>
</evidence>
<dbReference type="Gene3D" id="2.170.150.30">
    <property type="entry name" value="RIG-I-like receptor, C-terminal regulatory domain"/>
    <property type="match status" value="1"/>
</dbReference>
<comment type="caution">
    <text evidence="14">The sequence shown here is derived from an EMBL/GenBank/DDBJ whole genome shotgun (WGS) entry which is preliminary data.</text>
</comment>
<keyword evidence="3" id="KW-0963">Cytoplasm</keyword>
<evidence type="ECO:0000259" key="12">
    <source>
        <dbReference type="PROSITE" id="PS51194"/>
    </source>
</evidence>
<protein>
    <recommendedName>
        <fullName evidence="2">RNA helicase</fullName>
        <ecNumber evidence="2">3.6.4.13</ecNumber>
    </recommendedName>
</protein>
<feature type="domain" description="RLR CTR" evidence="13">
    <location>
        <begin position="303"/>
        <end position="431"/>
    </location>
</feature>
<keyword evidence="4" id="KW-0479">Metal-binding</keyword>
<keyword evidence="9" id="KW-0067">ATP-binding</keyword>
<evidence type="ECO:0000256" key="2">
    <source>
        <dbReference type="ARBA" id="ARBA00012552"/>
    </source>
</evidence>
<evidence type="ECO:0000256" key="1">
    <source>
        <dbReference type="ARBA" id="ARBA00004496"/>
    </source>
</evidence>
<dbReference type="InterPro" id="IPR038557">
    <property type="entry name" value="RLR_C_sf"/>
</dbReference>
<dbReference type="AlphaFoldDB" id="A0A9D4GKC8"/>
<proteinExistence type="predicted"/>
<keyword evidence="10" id="KW-0694">RNA-binding</keyword>
<evidence type="ECO:0000256" key="8">
    <source>
        <dbReference type="ARBA" id="ARBA00022833"/>
    </source>
</evidence>
<evidence type="ECO:0000256" key="6">
    <source>
        <dbReference type="ARBA" id="ARBA00022801"/>
    </source>
</evidence>
<dbReference type="Pfam" id="PF00271">
    <property type="entry name" value="Helicase_C"/>
    <property type="match status" value="1"/>
</dbReference>
<dbReference type="InterPro" id="IPR001650">
    <property type="entry name" value="Helicase_C-like"/>
</dbReference>
<dbReference type="SUPFAM" id="SSF52540">
    <property type="entry name" value="P-loop containing nucleoside triphosphate hydrolases"/>
    <property type="match status" value="1"/>
</dbReference>
<evidence type="ECO:0000256" key="11">
    <source>
        <dbReference type="ARBA" id="ARBA00023118"/>
    </source>
</evidence>
<keyword evidence="11" id="KW-0051">Antiviral defense</keyword>
<evidence type="ECO:0000256" key="3">
    <source>
        <dbReference type="ARBA" id="ARBA00022490"/>
    </source>
</evidence>
<dbReference type="GO" id="GO:0005737">
    <property type="term" value="C:cytoplasm"/>
    <property type="evidence" value="ECO:0007669"/>
    <property type="project" value="UniProtKB-SubCell"/>
</dbReference>
<dbReference type="Gene3D" id="1.20.1320.30">
    <property type="match status" value="1"/>
</dbReference>
<dbReference type="PANTHER" id="PTHR14074:SF16">
    <property type="entry name" value="ANTIVIRAL INNATE IMMUNE RESPONSE RECEPTOR RIG-I"/>
    <property type="match status" value="1"/>
</dbReference>
<comment type="subcellular location">
    <subcellularLocation>
        <location evidence="1">Cytoplasm</location>
    </subcellularLocation>
</comment>
<dbReference type="Gene3D" id="3.40.50.300">
    <property type="entry name" value="P-loop containing nucleotide triphosphate hydrolases"/>
    <property type="match status" value="1"/>
</dbReference>
<dbReference type="PANTHER" id="PTHR14074">
    <property type="entry name" value="HELICASE WITH DEATH DOMAIN-RELATED"/>
    <property type="match status" value="1"/>
</dbReference>
<name>A0A9D4GKC8_DREPO</name>
<dbReference type="EC" id="3.6.4.13" evidence="2"/>
<dbReference type="GO" id="GO:0046872">
    <property type="term" value="F:metal ion binding"/>
    <property type="evidence" value="ECO:0007669"/>
    <property type="project" value="UniProtKB-KW"/>
</dbReference>
<dbReference type="Pfam" id="PF18119">
    <property type="entry name" value="RIG-I_C"/>
    <property type="match status" value="1"/>
</dbReference>
<dbReference type="Pfam" id="PF11648">
    <property type="entry name" value="RIG-I_C-RD"/>
    <property type="match status" value="1"/>
</dbReference>
<evidence type="ECO:0000256" key="5">
    <source>
        <dbReference type="ARBA" id="ARBA00022741"/>
    </source>
</evidence>
<dbReference type="InterPro" id="IPR027417">
    <property type="entry name" value="P-loop_NTPase"/>
</dbReference>
<keyword evidence="8" id="KW-0862">Zinc</keyword>
<dbReference type="GO" id="GO:0016787">
    <property type="term" value="F:hydrolase activity"/>
    <property type="evidence" value="ECO:0007669"/>
    <property type="project" value="UniProtKB-KW"/>
</dbReference>
<keyword evidence="15" id="KW-1185">Reference proteome</keyword>
<dbReference type="GO" id="GO:0005524">
    <property type="term" value="F:ATP binding"/>
    <property type="evidence" value="ECO:0007669"/>
    <property type="project" value="UniProtKB-KW"/>
</dbReference>
<evidence type="ECO:0000256" key="4">
    <source>
        <dbReference type="ARBA" id="ARBA00022723"/>
    </source>
</evidence>
<dbReference type="InterPro" id="IPR021673">
    <property type="entry name" value="RLR_CTR"/>
</dbReference>
<evidence type="ECO:0000313" key="15">
    <source>
        <dbReference type="Proteomes" id="UP000828390"/>
    </source>
</evidence>
<accession>A0A9D4GKC8</accession>